<name>A0A7R7VMC5_ASPCH</name>
<dbReference type="RefSeq" id="XP_043135879.1">
    <property type="nucleotide sequence ID" value="XM_043278062.1"/>
</dbReference>
<reference evidence="1" key="2">
    <citation type="submission" date="2021-02" db="EMBL/GenBank/DDBJ databases">
        <title>Aspergillus chevalieri M1 genome sequence.</title>
        <authorList>
            <person name="Kadooka C."/>
            <person name="Mori K."/>
            <person name="Futagami T."/>
        </authorList>
    </citation>
    <scope>NUCLEOTIDE SEQUENCE</scope>
    <source>
        <strain evidence="1">M1</strain>
    </source>
</reference>
<dbReference type="Proteomes" id="UP000637239">
    <property type="component" value="Chromosome 3"/>
</dbReference>
<dbReference type="KEGG" id="ache:ACHE_31344A"/>
<keyword evidence="2" id="KW-1185">Reference proteome</keyword>
<dbReference type="AlphaFoldDB" id="A0A7R7VMC5"/>
<organism evidence="1 2">
    <name type="scientific">Aspergillus chevalieri</name>
    <name type="common">Eurotium chevalieri</name>
    <dbReference type="NCBI Taxonomy" id="182096"/>
    <lineage>
        <taxon>Eukaryota</taxon>
        <taxon>Fungi</taxon>
        <taxon>Dikarya</taxon>
        <taxon>Ascomycota</taxon>
        <taxon>Pezizomycotina</taxon>
        <taxon>Eurotiomycetes</taxon>
        <taxon>Eurotiomycetidae</taxon>
        <taxon>Eurotiales</taxon>
        <taxon>Aspergillaceae</taxon>
        <taxon>Aspergillus</taxon>
        <taxon>Aspergillus subgen. Aspergillus</taxon>
    </lineage>
</organism>
<protein>
    <submittedName>
        <fullName evidence="1">Uncharacterized protein</fullName>
    </submittedName>
</protein>
<accession>A0A7R7VMC5</accession>
<gene>
    <name evidence="1" type="ORF">ACHE_31344A</name>
</gene>
<evidence type="ECO:0000313" key="2">
    <source>
        <dbReference type="Proteomes" id="UP000637239"/>
    </source>
</evidence>
<evidence type="ECO:0000313" key="1">
    <source>
        <dbReference type="EMBL" id="BCR87357.1"/>
    </source>
</evidence>
<dbReference type="GeneID" id="66981716"/>
<dbReference type="EMBL" id="AP024418">
    <property type="protein sequence ID" value="BCR87357.1"/>
    <property type="molecule type" value="Genomic_DNA"/>
</dbReference>
<sequence>MGSGINTQKSFDLGGAGTLQHPTNTGLFGDGEGIAIDGNRALPVDITYDNFYVHGNIVFGGRIAASPSGGLKEGRLTFAGQWHSRLALAMKLQCTQAGCVSCEPG</sequence>
<proteinExistence type="predicted"/>
<reference evidence="1" key="1">
    <citation type="submission" date="2021-01" db="EMBL/GenBank/DDBJ databases">
        <authorList>
            <consortium name="Aspergillus chevalieri M1 genome sequencing consortium"/>
            <person name="Kazuki M."/>
            <person name="Futagami T."/>
        </authorList>
    </citation>
    <scope>NUCLEOTIDE SEQUENCE</scope>
    <source>
        <strain evidence="1">M1</strain>
    </source>
</reference>